<dbReference type="EMBL" id="VJXY01000022">
    <property type="protein sequence ID" value="MBD6617974.1"/>
    <property type="molecule type" value="Genomic_DNA"/>
</dbReference>
<protein>
    <submittedName>
        <fullName evidence="1">DUF2993 domain-containing protein</fullName>
    </submittedName>
</protein>
<evidence type="ECO:0000313" key="1">
    <source>
        <dbReference type="EMBL" id="MBD6617974.1"/>
    </source>
</evidence>
<gene>
    <name evidence="1" type="ORF">FNW02_19625</name>
</gene>
<dbReference type="Pfam" id="PF11209">
    <property type="entry name" value="LmeA"/>
    <property type="match status" value="1"/>
</dbReference>
<dbReference type="InterPro" id="IPR021373">
    <property type="entry name" value="DUF2993"/>
</dbReference>
<proteinExistence type="predicted"/>
<sequence>MNHGIACCILHDLLQKYKVLLETQNHMFGGLTGLTDPKGTDWGERMLNTVASQTIRHLFTQSESVEVFVRCYPSSKLLQGSIDSFKMSGRGLVIRRDFAVEEMSFETDAVAIDFGSVLRGKLSLKQSTQAIAQVILSEAGINQAFNAELVKKRLLNLSLPALTELSGGNPVSFTEVQVKLLPENRLQISAKADLNNGEIVPLSMILTIGIERRRRVSFKAPKIELDDVPEAKKEISQSLSVVLAEILDNMVDLDRFDLDGVKMRLNRLETEGQKLIFSGYAEIERIPNSA</sequence>
<name>A0AA40SZ49_9NOST</name>
<evidence type="ECO:0000313" key="2">
    <source>
        <dbReference type="Proteomes" id="UP001165986"/>
    </source>
</evidence>
<dbReference type="AlphaFoldDB" id="A0AA40SZ49"/>
<accession>A0AA40SZ49</accession>
<comment type="caution">
    <text evidence="1">The sequence shown here is derived from an EMBL/GenBank/DDBJ whole genome shotgun (WGS) entry which is preliminary data.</text>
</comment>
<reference evidence="1" key="1">
    <citation type="submission" date="2019-07" db="EMBL/GenBank/DDBJ databases">
        <title>Toxilogical consequences of a new and cryptic species of cyanobacteria (Komarekiella delphini-convector) recovered from the epidermis of a bottlenose dolphin and 1500 ft. in the air.</title>
        <authorList>
            <person name="Brown A.O."/>
            <person name="Dvorak P."/>
            <person name="Villanueva C.D."/>
            <person name="Foss A.J."/>
            <person name="Garvey A.D."/>
            <person name="Gibson Q.A."/>
            <person name="Johansen J.R."/>
            <person name="Casamatta D.A."/>
        </authorList>
    </citation>
    <scope>NUCLEOTIDE SEQUENCE</scope>
    <source>
        <strain evidence="1">SJRDD-AB1</strain>
    </source>
</reference>
<keyword evidence="2" id="KW-1185">Reference proteome</keyword>
<dbReference type="Proteomes" id="UP001165986">
    <property type="component" value="Unassembled WGS sequence"/>
</dbReference>
<organism evidence="1 2">
    <name type="scientific">Komarekiella delphini-convector SJRDD-AB1</name>
    <dbReference type="NCBI Taxonomy" id="2593771"/>
    <lineage>
        <taxon>Bacteria</taxon>
        <taxon>Bacillati</taxon>
        <taxon>Cyanobacteriota</taxon>
        <taxon>Cyanophyceae</taxon>
        <taxon>Nostocales</taxon>
        <taxon>Nostocaceae</taxon>
        <taxon>Komarekiella</taxon>
        <taxon>Komarekiella delphini-convector</taxon>
    </lineage>
</organism>